<reference evidence="1 2" key="1">
    <citation type="submission" date="2016-10" db="EMBL/GenBank/DDBJ databases">
        <authorList>
            <person name="de Groot N.N."/>
        </authorList>
    </citation>
    <scope>NUCLEOTIDE SEQUENCE [LARGE SCALE GENOMIC DNA]</scope>
    <source>
        <strain evidence="1 2">CGMCC 1.9156</strain>
    </source>
</reference>
<organism evidence="1 2">
    <name type="scientific">Sunxiuqinia elliptica</name>
    <dbReference type="NCBI Taxonomy" id="655355"/>
    <lineage>
        <taxon>Bacteria</taxon>
        <taxon>Pseudomonadati</taxon>
        <taxon>Bacteroidota</taxon>
        <taxon>Bacteroidia</taxon>
        <taxon>Marinilabiliales</taxon>
        <taxon>Prolixibacteraceae</taxon>
        <taxon>Sunxiuqinia</taxon>
    </lineage>
</organism>
<keyword evidence="2" id="KW-1185">Reference proteome</keyword>
<gene>
    <name evidence="1" type="ORF">SAMN05216283_1049</name>
</gene>
<evidence type="ECO:0000313" key="2">
    <source>
        <dbReference type="Proteomes" id="UP000198964"/>
    </source>
</evidence>
<evidence type="ECO:0000313" key="1">
    <source>
        <dbReference type="EMBL" id="SFF27183.1"/>
    </source>
</evidence>
<accession>A0A1I2HCU1</accession>
<dbReference type="AlphaFoldDB" id="A0A1I2HCU1"/>
<proteinExistence type="predicted"/>
<protein>
    <submittedName>
        <fullName evidence="1">Uncharacterized protein</fullName>
    </submittedName>
</protein>
<sequence length="76" mass="8905">MSLYFHRQQDNSFNQAPVSLKKVLHGHLIELNLPIIFLINGQTNYKLWRIAHKLRLDYFNLFSIPSVIVPPLFQTG</sequence>
<dbReference type="EMBL" id="FONW01000004">
    <property type="protein sequence ID" value="SFF27183.1"/>
    <property type="molecule type" value="Genomic_DNA"/>
</dbReference>
<name>A0A1I2HCU1_9BACT</name>
<dbReference type="Proteomes" id="UP000198964">
    <property type="component" value="Unassembled WGS sequence"/>
</dbReference>